<sequence>MARTPSSTSARPARSAAAVTTWDGVVSFWVVFWLVVGVTTGYLIWQLTGLSAGVVDAGQALNTAGRALQDLSGTPVIGERTGELGNRIMETATSVRAGGASATTSLRGLAVVIGIAVGLGPLSPVLVIYLPRRLAWRREVREVSAVLAGPATSATQDAAVEILARRAVHNLGLRDLLAVTPDPEGDLAAGRCRSLARAELGRLGLATPASWL</sequence>
<keyword evidence="1" id="KW-0812">Transmembrane</keyword>
<dbReference type="EMBL" id="BAABIW010000017">
    <property type="protein sequence ID" value="GAA5029558.1"/>
    <property type="molecule type" value="Genomic_DNA"/>
</dbReference>
<evidence type="ECO:0000313" key="3">
    <source>
        <dbReference type="Proteomes" id="UP001500427"/>
    </source>
</evidence>
<accession>A0ABP9JGT3</accession>
<proteinExistence type="predicted"/>
<keyword evidence="3" id="KW-1185">Reference proteome</keyword>
<keyword evidence="1" id="KW-0472">Membrane</keyword>
<keyword evidence="1" id="KW-1133">Transmembrane helix</keyword>
<dbReference type="RefSeq" id="WP_345507923.1">
    <property type="nucleotide sequence ID" value="NZ_BAABIW010000017.1"/>
</dbReference>
<gene>
    <name evidence="2" type="ORF">GCM10023258_26050</name>
</gene>
<dbReference type="Proteomes" id="UP001500427">
    <property type="component" value="Unassembled WGS sequence"/>
</dbReference>
<reference evidence="3" key="1">
    <citation type="journal article" date="2019" name="Int. J. Syst. Evol. Microbiol.">
        <title>The Global Catalogue of Microorganisms (GCM) 10K type strain sequencing project: providing services to taxonomists for standard genome sequencing and annotation.</title>
        <authorList>
            <consortium name="The Broad Institute Genomics Platform"/>
            <consortium name="The Broad Institute Genome Sequencing Center for Infectious Disease"/>
            <person name="Wu L."/>
            <person name="Ma J."/>
        </authorList>
    </citation>
    <scope>NUCLEOTIDE SEQUENCE [LARGE SCALE GENOMIC DNA]</scope>
    <source>
        <strain evidence="3">JCM 17687</strain>
    </source>
</reference>
<comment type="caution">
    <text evidence="2">The sequence shown here is derived from an EMBL/GenBank/DDBJ whole genome shotgun (WGS) entry which is preliminary data.</text>
</comment>
<feature type="transmembrane region" description="Helical" evidence="1">
    <location>
        <begin position="109"/>
        <end position="131"/>
    </location>
</feature>
<evidence type="ECO:0000313" key="2">
    <source>
        <dbReference type="EMBL" id="GAA5029558.1"/>
    </source>
</evidence>
<evidence type="ECO:0000256" key="1">
    <source>
        <dbReference type="SAM" id="Phobius"/>
    </source>
</evidence>
<name>A0ABP9JGT3_9MICO</name>
<organism evidence="2 3">
    <name type="scientific">Terrabacter aeriphilus</name>
    <dbReference type="NCBI Taxonomy" id="515662"/>
    <lineage>
        <taxon>Bacteria</taxon>
        <taxon>Bacillati</taxon>
        <taxon>Actinomycetota</taxon>
        <taxon>Actinomycetes</taxon>
        <taxon>Micrococcales</taxon>
        <taxon>Intrasporangiaceae</taxon>
        <taxon>Terrabacter</taxon>
    </lineage>
</organism>
<protein>
    <submittedName>
        <fullName evidence="2">Uncharacterized protein</fullName>
    </submittedName>
</protein>
<feature type="transmembrane region" description="Helical" evidence="1">
    <location>
        <begin position="21"/>
        <end position="45"/>
    </location>
</feature>